<dbReference type="OrthoDB" id="3763at2759"/>
<dbReference type="InterPro" id="IPR024826">
    <property type="entry name" value="DNA_pol_delta/II_ssu"/>
</dbReference>
<dbReference type="Gene3D" id="2.40.50.430">
    <property type="match status" value="1"/>
</dbReference>
<protein>
    <submittedName>
        <fullName evidence="5">DNA polymerase delta small subunit</fullName>
    </submittedName>
</protein>
<dbReference type="InterPro" id="IPR007185">
    <property type="entry name" value="DNA_pol_a/d/e_bsu"/>
</dbReference>
<evidence type="ECO:0000256" key="1">
    <source>
        <dbReference type="ARBA" id="ARBA00006035"/>
    </source>
</evidence>
<evidence type="ECO:0000259" key="4">
    <source>
        <dbReference type="Pfam" id="PF18018"/>
    </source>
</evidence>
<evidence type="ECO:0000259" key="3">
    <source>
        <dbReference type="Pfam" id="PF04042"/>
    </source>
</evidence>
<dbReference type="PANTHER" id="PTHR10416:SF0">
    <property type="entry name" value="DNA POLYMERASE DELTA SUBUNIT 2"/>
    <property type="match status" value="1"/>
</dbReference>
<evidence type="ECO:0000313" key="5">
    <source>
        <dbReference type="EMBL" id="KZC06862.1"/>
    </source>
</evidence>
<dbReference type="GO" id="GO:0043625">
    <property type="term" value="C:delta DNA polymerase complex"/>
    <property type="evidence" value="ECO:0007669"/>
    <property type="project" value="TreeGrafter"/>
</dbReference>
<keyword evidence="2" id="KW-0235">DNA replication</keyword>
<organism evidence="5 6">
    <name type="scientific">Dufourea novaeangliae</name>
    <name type="common">Sweat bee</name>
    <dbReference type="NCBI Taxonomy" id="178035"/>
    <lineage>
        <taxon>Eukaryota</taxon>
        <taxon>Metazoa</taxon>
        <taxon>Ecdysozoa</taxon>
        <taxon>Arthropoda</taxon>
        <taxon>Hexapoda</taxon>
        <taxon>Insecta</taxon>
        <taxon>Pterygota</taxon>
        <taxon>Neoptera</taxon>
        <taxon>Endopterygota</taxon>
        <taxon>Hymenoptera</taxon>
        <taxon>Apocrita</taxon>
        <taxon>Aculeata</taxon>
        <taxon>Apoidea</taxon>
        <taxon>Anthophila</taxon>
        <taxon>Halictidae</taxon>
        <taxon>Rophitinae</taxon>
        <taxon>Dufourea</taxon>
    </lineage>
</organism>
<feature type="domain" description="DNA polymerase delta subunit OB-fold" evidence="4">
    <location>
        <begin position="48"/>
        <end position="177"/>
    </location>
</feature>
<dbReference type="Pfam" id="PF18018">
    <property type="entry name" value="DNA_pol_D_N"/>
    <property type="match status" value="1"/>
</dbReference>
<evidence type="ECO:0000256" key="2">
    <source>
        <dbReference type="ARBA" id="ARBA00022705"/>
    </source>
</evidence>
<dbReference type="AlphaFoldDB" id="A0A154P4U8"/>
<dbReference type="EMBL" id="KQ434816">
    <property type="protein sequence ID" value="KZC06862.1"/>
    <property type="molecule type" value="Genomic_DNA"/>
</dbReference>
<keyword evidence="6" id="KW-1185">Reference proteome</keyword>
<evidence type="ECO:0000313" key="6">
    <source>
        <dbReference type="Proteomes" id="UP000076502"/>
    </source>
</evidence>
<comment type="similarity">
    <text evidence="1">Belongs to the DNA polymerase delta/II small subunit family.</text>
</comment>
<dbReference type="STRING" id="178035.A0A154P4U8"/>
<proteinExistence type="inferred from homology"/>
<dbReference type="PANTHER" id="PTHR10416">
    <property type="entry name" value="DNA POLYMERASE DELTA SUBUNIT 2"/>
    <property type="match status" value="1"/>
</dbReference>
<feature type="domain" description="DNA polymerase alpha/delta/epsilon subunit B" evidence="3">
    <location>
        <begin position="197"/>
        <end position="401"/>
    </location>
</feature>
<reference evidence="5 6" key="1">
    <citation type="submission" date="2015-07" db="EMBL/GenBank/DDBJ databases">
        <title>The genome of Dufourea novaeangliae.</title>
        <authorList>
            <person name="Pan H."/>
            <person name="Kapheim K."/>
        </authorList>
    </citation>
    <scope>NUCLEOTIDE SEQUENCE [LARGE SCALE GENOMIC DNA]</scope>
    <source>
        <strain evidence="5">0120121106</strain>
        <tissue evidence="5">Whole body</tissue>
    </source>
</reference>
<dbReference type="InterPro" id="IPR040663">
    <property type="entry name" value="DNA_pol_D_N"/>
</dbReference>
<accession>A0A154P4U8</accession>
<name>A0A154P4U8_DUFNO</name>
<dbReference type="Pfam" id="PF04042">
    <property type="entry name" value="DNA_pol_E_B"/>
    <property type="match status" value="1"/>
</dbReference>
<dbReference type="OMA" id="HCILIGT"/>
<dbReference type="Gene3D" id="3.60.21.50">
    <property type="match status" value="1"/>
</dbReference>
<dbReference type="GO" id="GO:0003677">
    <property type="term" value="F:DNA binding"/>
    <property type="evidence" value="ECO:0007669"/>
    <property type="project" value="InterPro"/>
</dbReference>
<dbReference type="Proteomes" id="UP000076502">
    <property type="component" value="Unassembled WGS sequence"/>
</dbReference>
<dbReference type="GO" id="GO:0006271">
    <property type="term" value="P:DNA strand elongation involved in DNA replication"/>
    <property type="evidence" value="ECO:0007669"/>
    <property type="project" value="TreeGrafter"/>
</dbReference>
<sequence>MVHKSDKQCNNLLTKSENRKPQVFKRKQAEYKDLSKKFVNTKNDYSKQFAHIYAARLAELRDLLIPRVQAKWGNIPIVKLAELENLDGQECIIIGTLYKHQQWKPSILRELSEDHQLTVPCSRSDYCSEKDQPFLEDEMLRIKLVGEEVDLKNIATGVVCAVQGNENSDGAFMVKDWCFPGCTPKNSVTEYTSKGKLVIVSGLDLSQSLESLGINLFLEWLSGMAGNIKVQKDGTSIVRLIIAGNTVSSNNTTDTSAKVIGEAIKNTDTFLSNLATCCCITLMPGEHDPTNAMLPQKPLHPCLLPKSFRFESFKGATNPWIGKIEQRVVIGTSGQSINDIIKATGKTSISPIQWLEKTLLWRHVCPTAPDTLLACPYYEKDLFIMKECPDVYFVGNTEKFETKLWQGDENQVIRLISVPRFSTTHTAVIVDLENLDTQYIAFSNTV</sequence>
<gene>
    <name evidence="5" type="ORF">WN55_08607</name>
</gene>